<dbReference type="Proteomes" id="UP000059188">
    <property type="component" value="Unassembled WGS sequence"/>
</dbReference>
<feature type="compositionally biased region" description="Low complexity" evidence="1">
    <location>
        <begin position="387"/>
        <end position="404"/>
    </location>
</feature>
<evidence type="ECO:0000256" key="1">
    <source>
        <dbReference type="SAM" id="MobiDB-lite"/>
    </source>
</evidence>
<feature type="region of interest" description="Disordered" evidence="1">
    <location>
        <begin position="45"/>
        <end position="92"/>
    </location>
</feature>
<evidence type="ECO:0000313" key="3">
    <source>
        <dbReference type="Proteomes" id="UP000059188"/>
    </source>
</evidence>
<sequence length="731" mass="78278">MTTMFSTITNMLPNLSLQADKDSPTPMGNTINPFDKFMAVKRKLEGARTSHMVDVEPEPEEEQDDKRETERKERRKQKPLNETFVVVRPPPSVSNHPLNLQLQLIPPTIQQTNHVPRSASTSTTASTSSAGGERSYAAAGGVPNVPPISAGLQGKKEAQRQQTSDSQADDELLNRRANRSDLSLFYSSMGSSASVTSFSTVASTNTSGGTRRIIPLYNLSAHNVLQNTVQDAGTDATVSRFRKRGIDIVGLGLLEPIEVHGSVPIGGTAGYTNGCSPPDIEGASDAGHGSIMGHSAGGSNLGHDDSDQSPPAQSIHIREPSAQAGYFRDQPSRPNLRDRPSQSHLKGRISPSPPSQLREVSTPPEEAPKESAGKRFFGKLFKKKDSSTPATPTSPSLLSPTMTPRGSIATNRNSMLVPPPAPSARPTSVHSARPTSVYSVGPTSPSTVSPATPTQASAQAAMYLQPPVLGTQATLRCDTFPPVGRPAAYVWVLRKWTKGGGMFSGIVGTGGVDLVRVGVEVRFEWVRGKKKRVERGEYVPTPGRPVSVVSLGEGDNLGIPEAGSMRSVSPDARSRRGSRPRSDSKRSQSPTKPRVQPSSGSDDGDESDPEDSETPWSCTLRVLPLDTASSQEPLKLRLAHLVPAPHHPKVIGQFKMPFPLPDVHVQNLELVPRSVNDPFGMGEGKADGGMIMSAEEIKDVVCTTGLWLMVREGFGGLSGKKRKGDGWKIRS</sequence>
<reference evidence="2 3" key="1">
    <citation type="submission" date="2014-11" db="EMBL/GenBank/DDBJ databases">
        <authorList>
            <person name="Wibberg Daniel"/>
        </authorList>
    </citation>
    <scope>NUCLEOTIDE SEQUENCE [LARGE SCALE GENOMIC DNA]</scope>
    <source>
        <strain evidence="2">Rhizoctonia solani AG1-IB 7/3/14</strain>
    </source>
</reference>
<organism evidence="2 3">
    <name type="scientific">Thanatephorus cucumeris (strain AG1-IB / isolate 7/3/14)</name>
    <name type="common">Lettuce bottom rot fungus</name>
    <name type="synonym">Rhizoctonia solani</name>
    <dbReference type="NCBI Taxonomy" id="1108050"/>
    <lineage>
        <taxon>Eukaryota</taxon>
        <taxon>Fungi</taxon>
        <taxon>Dikarya</taxon>
        <taxon>Basidiomycota</taxon>
        <taxon>Agaricomycotina</taxon>
        <taxon>Agaricomycetes</taxon>
        <taxon>Cantharellales</taxon>
        <taxon>Ceratobasidiaceae</taxon>
        <taxon>Rhizoctonia</taxon>
        <taxon>Rhizoctonia solani AG-1</taxon>
    </lineage>
</organism>
<gene>
    <name evidence="2" type="ORF">RSOLAG1IB_11215</name>
</gene>
<evidence type="ECO:0000313" key="2">
    <source>
        <dbReference type="EMBL" id="CEL53083.1"/>
    </source>
</evidence>
<feature type="compositionally biased region" description="Low complexity" evidence="1">
    <location>
        <begin position="434"/>
        <end position="453"/>
    </location>
</feature>
<accession>A0A0B7FA83</accession>
<protein>
    <submittedName>
        <fullName evidence="2">Uncharacterized protein</fullName>
    </submittedName>
</protein>
<dbReference type="STRING" id="1108050.A0A0B7FA83"/>
<feature type="compositionally biased region" description="Basic and acidic residues" evidence="1">
    <location>
        <begin position="45"/>
        <end position="54"/>
    </location>
</feature>
<feature type="region of interest" description="Disordered" evidence="1">
    <location>
        <begin position="276"/>
        <end position="453"/>
    </location>
</feature>
<dbReference type="OrthoDB" id="2590746at2759"/>
<feature type="region of interest" description="Disordered" evidence="1">
    <location>
        <begin position="112"/>
        <end position="172"/>
    </location>
</feature>
<feature type="region of interest" description="Disordered" evidence="1">
    <location>
        <begin position="537"/>
        <end position="618"/>
    </location>
</feature>
<proteinExistence type="predicted"/>
<name>A0A0B7FA83_THACB</name>
<feature type="compositionally biased region" description="Acidic residues" evidence="1">
    <location>
        <begin position="602"/>
        <end position="613"/>
    </location>
</feature>
<keyword evidence="3" id="KW-1185">Reference proteome</keyword>
<feature type="compositionally biased region" description="Low complexity" evidence="1">
    <location>
        <begin position="112"/>
        <end position="130"/>
    </location>
</feature>
<dbReference type="EMBL" id="LN679210">
    <property type="protein sequence ID" value="CEL53083.1"/>
    <property type="molecule type" value="Genomic_DNA"/>
</dbReference>
<dbReference type="AlphaFoldDB" id="A0A0B7FA83"/>